<evidence type="ECO:0000313" key="4">
    <source>
        <dbReference type="Proteomes" id="UP000539075"/>
    </source>
</evidence>
<evidence type="ECO:0000313" key="3">
    <source>
        <dbReference type="EMBL" id="MBB5144781.1"/>
    </source>
</evidence>
<gene>
    <name evidence="3" type="ORF">HNQ38_002901</name>
</gene>
<name>A0A7W8C3R8_9BACT</name>
<keyword evidence="3" id="KW-0560">Oxidoreductase</keyword>
<keyword evidence="4" id="KW-1185">Reference proteome</keyword>
<evidence type="ECO:0000259" key="1">
    <source>
        <dbReference type="Pfam" id="PF01408"/>
    </source>
</evidence>
<organism evidence="3 4">
    <name type="scientific">Desulfovibrio intestinalis</name>
    <dbReference type="NCBI Taxonomy" id="58621"/>
    <lineage>
        <taxon>Bacteria</taxon>
        <taxon>Pseudomonadati</taxon>
        <taxon>Thermodesulfobacteriota</taxon>
        <taxon>Desulfovibrionia</taxon>
        <taxon>Desulfovibrionales</taxon>
        <taxon>Desulfovibrionaceae</taxon>
        <taxon>Desulfovibrio</taxon>
    </lineage>
</organism>
<dbReference type="Gene3D" id="3.40.50.720">
    <property type="entry name" value="NAD(P)-binding Rossmann-like Domain"/>
    <property type="match status" value="1"/>
</dbReference>
<dbReference type="SUPFAM" id="SSF55347">
    <property type="entry name" value="Glyceraldehyde-3-phosphate dehydrogenase-like, C-terminal domain"/>
    <property type="match status" value="1"/>
</dbReference>
<accession>A0A7W8C3R8</accession>
<dbReference type="GO" id="GO:0016491">
    <property type="term" value="F:oxidoreductase activity"/>
    <property type="evidence" value="ECO:0007669"/>
    <property type="project" value="UniProtKB-KW"/>
</dbReference>
<evidence type="ECO:0000259" key="2">
    <source>
        <dbReference type="Pfam" id="PF02894"/>
    </source>
</evidence>
<dbReference type="InterPro" id="IPR000683">
    <property type="entry name" value="Gfo/Idh/MocA-like_OxRdtase_N"/>
</dbReference>
<feature type="domain" description="Gfo/Idh/MocA-like oxidoreductase N-terminal" evidence="1">
    <location>
        <begin position="11"/>
        <end position="127"/>
    </location>
</feature>
<protein>
    <submittedName>
        <fullName evidence="3">UDP-N-acetyl-2-amino-2-deoxyglucuronate dehydrogenase</fullName>
        <ecNumber evidence="3">1.1.1.335</ecNumber>
    </submittedName>
</protein>
<proteinExistence type="predicted"/>
<dbReference type="Gene3D" id="3.30.360.10">
    <property type="entry name" value="Dihydrodipicolinate Reductase, domain 2"/>
    <property type="match status" value="1"/>
</dbReference>
<comment type="caution">
    <text evidence="3">The sequence shown here is derived from an EMBL/GenBank/DDBJ whole genome shotgun (WGS) entry which is preliminary data.</text>
</comment>
<reference evidence="3 4" key="1">
    <citation type="submission" date="2020-08" db="EMBL/GenBank/DDBJ databases">
        <title>Genomic Encyclopedia of Type Strains, Phase IV (KMG-IV): sequencing the most valuable type-strain genomes for metagenomic binning, comparative biology and taxonomic classification.</title>
        <authorList>
            <person name="Goeker M."/>
        </authorList>
    </citation>
    <scope>NUCLEOTIDE SEQUENCE [LARGE SCALE GENOMIC DNA]</scope>
    <source>
        <strain evidence="3 4">DSM 11275</strain>
    </source>
</reference>
<dbReference type="EC" id="1.1.1.335" evidence="3"/>
<dbReference type="Pfam" id="PF01408">
    <property type="entry name" value="GFO_IDH_MocA"/>
    <property type="match status" value="1"/>
</dbReference>
<dbReference type="AlphaFoldDB" id="A0A7W8C3R8"/>
<dbReference type="Pfam" id="PF02894">
    <property type="entry name" value="GFO_IDH_MocA_C"/>
    <property type="match status" value="1"/>
</dbReference>
<dbReference type="RefSeq" id="WP_183722469.1">
    <property type="nucleotide sequence ID" value="NZ_JACHGO010000012.1"/>
</dbReference>
<dbReference type="InterPro" id="IPR036291">
    <property type="entry name" value="NAD(P)-bd_dom_sf"/>
</dbReference>
<sequence>MFPTITGRKIKNAIVGCGRISKNHFGSIEVHSDNMELAAICDNNHEVLAAHAAQYNVPAYKSLTELLAQSDCDIVTICTPSGLHPQMVIEAAKAGKHIMTEKPMATRWQDGMDMIHACDHARRRLFVIKQNRRNATLQLLKRAIDEKRFGRIYMVHLNVFWTRPQAYYDSAKWRGTWEMDGGAFMNQASHYVDLLEWLIGPIADVQAMMGTLARDIEVEDTGVLNVRWRNGALGSMAVTMLTYPKNLEGSITIIGEKGTVRVGGVAVNEIQLWDFAEAKDYDADVRNASYSTTSVYGFGHPLYYRNVIEVLRGEAEPETDGREGLKSLEVLIAAYRSARDHRTISLPLEY</sequence>
<dbReference type="PANTHER" id="PTHR43249:SF1">
    <property type="entry name" value="D-GLUCOSIDE 3-DEHYDROGENASE"/>
    <property type="match status" value="1"/>
</dbReference>
<dbReference type="SUPFAM" id="SSF51735">
    <property type="entry name" value="NAD(P)-binding Rossmann-fold domains"/>
    <property type="match status" value="1"/>
</dbReference>
<dbReference type="EMBL" id="JACHGO010000012">
    <property type="protein sequence ID" value="MBB5144781.1"/>
    <property type="molecule type" value="Genomic_DNA"/>
</dbReference>
<dbReference type="InterPro" id="IPR052515">
    <property type="entry name" value="Gfo/Idh/MocA_Oxidoreductase"/>
</dbReference>
<dbReference type="InterPro" id="IPR004104">
    <property type="entry name" value="Gfo/Idh/MocA-like_OxRdtase_C"/>
</dbReference>
<dbReference type="Proteomes" id="UP000539075">
    <property type="component" value="Unassembled WGS sequence"/>
</dbReference>
<dbReference type="GO" id="GO:0000166">
    <property type="term" value="F:nucleotide binding"/>
    <property type="evidence" value="ECO:0007669"/>
    <property type="project" value="InterPro"/>
</dbReference>
<dbReference type="PANTHER" id="PTHR43249">
    <property type="entry name" value="UDP-N-ACETYL-2-AMINO-2-DEOXY-D-GLUCURONATE OXIDASE"/>
    <property type="match status" value="1"/>
</dbReference>
<feature type="domain" description="Gfo/Idh/MocA-like oxidoreductase C-terminal" evidence="2">
    <location>
        <begin position="141"/>
        <end position="346"/>
    </location>
</feature>